<evidence type="ECO:0000256" key="6">
    <source>
        <dbReference type="ARBA" id="ARBA00023242"/>
    </source>
</evidence>
<dbReference type="GO" id="GO:0008757">
    <property type="term" value="F:S-adenosylmethionine-dependent methyltransferase activity"/>
    <property type="evidence" value="ECO:0007669"/>
    <property type="project" value="TreeGrafter"/>
</dbReference>
<dbReference type="InterPro" id="IPR007848">
    <property type="entry name" value="Small_mtfrase_dom"/>
</dbReference>
<dbReference type="Gene3D" id="3.40.50.150">
    <property type="entry name" value="Vaccinia Virus protein VP39"/>
    <property type="match status" value="1"/>
</dbReference>
<keyword evidence="5" id="KW-0949">S-adenosyl-L-methionine</keyword>
<dbReference type="OMA" id="EWDDWME"/>
<keyword evidence="6" id="KW-0539">Nucleus</keyword>
<dbReference type="SUPFAM" id="SSF53335">
    <property type="entry name" value="S-adenosyl-L-methionine-dependent methyltransferases"/>
    <property type="match status" value="1"/>
</dbReference>
<dbReference type="AlphaFoldDB" id="A0A8J5XPI5"/>
<gene>
    <name evidence="8" type="ORF">KFE25_002937</name>
</gene>
<dbReference type="InterPro" id="IPR029063">
    <property type="entry name" value="SAM-dependent_MTases_sf"/>
</dbReference>
<feature type="domain" description="Methyltransferase small" evidence="7">
    <location>
        <begin position="36"/>
        <end position="128"/>
    </location>
</feature>
<dbReference type="GO" id="GO:0005634">
    <property type="term" value="C:nucleus"/>
    <property type="evidence" value="ECO:0007669"/>
    <property type="project" value="UniProtKB-SubCell"/>
</dbReference>
<keyword evidence="4" id="KW-0808">Transferase</keyword>
<dbReference type="Proteomes" id="UP000751190">
    <property type="component" value="Unassembled WGS sequence"/>
</dbReference>
<evidence type="ECO:0000256" key="1">
    <source>
        <dbReference type="ARBA" id="ARBA00004123"/>
    </source>
</evidence>
<dbReference type="GO" id="GO:0008276">
    <property type="term" value="F:protein methyltransferase activity"/>
    <property type="evidence" value="ECO:0007669"/>
    <property type="project" value="TreeGrafter"/>
</dbReference>
<dbReference type="GO" id="GO:0035657">
    <property type="term" value="C:eRF1 methyltransferase complex"/>
    <property type="evidence" value="ECO:0007669"/>
    <property type="project" value="TreeGrafter"/>
</dbReference>
<dbReference type="OrthoDB" id="406152at2759"/>
<proteinExistence type="inferred from homology"/>
<evidence type="ECO:0000256" key="3">
    <source>
        <dbReference type="ARBA" id="ARBA00022603"/>
    </source>
</evidence>
<dbReference type="InterPro" id="IPR052190">
    <property type="entry name" value="Euk-Arch_PrmC-MTase"/>
</dbReference>
<protein>
    <recommendedName>
        <fullName evidence="7">Methyltransferase small domain-containing protein</fullName>
    </recommendedName>
</protein>
<comment type="subcellular location">
    <subcellularLocation>
        <location evidence="1">Nucleus</location>
    </subcellularLocation>
</comment>
<dbReference type="FunFam" id="3.40.50.150:FF:000077">
    <property type="entry name" value="HemK methyltransferase family member 2"/>
    <property type="match status" value="1"/>
</dbReference>
<evidence type="ECO:0000256" key="4">
    <source>
        <dbReference type="ARBA" id="ARBA00022679"/>
    </source>
</evidence>
<dbReference type="Pfam" id="PF05175">
    <property type="entry name" value="MTS"/>
    <property type="match status" value="1"/>
</dbReference>
<dbReference type="GO" id="GO:0003676">
    <property type="term" value="F:nucleic acid binding"/>
    <property type="evidence" value="ECO:0007669"/>
    <property type="project" value="InterPro"/>
</dbReference>
<evidence type="ECO:0000259" key="7">
    <source>
        <dbReference type="Pfam" id="PF05175"/>
    </source>
</evidence>
<comment type="caution">
    <text evidence="8">The sequence shown here is derived from an EMBL/GenBank/DDBJ whole genome shotgun (WGS) entry which is preliminary data.</text>
</comment>
<sequence>MAAPLPRVEYPLAADSAQVYEPSDDTFLLMDVLQAESPRLRESAPAVCLELGSGSGAVTSSLWASLQLRTPALFLCIDINPRAAATTRATCALNGVRPADVVRADLVHPFAERLRGQVDVLVCNPPYVPTPPEEVGTQRIEAAWAGGTHGREVIDRLLPGACALLSACGSFYLLLEASNRPDEVAASVRALGLEAVQICARRAQNERLSVWRIARARATPAPA</sequence>
<evidence type="ECO:0000256" key="5">
    <source>
        <dbReference type="ARBA" id="ARBA00022691"/>
    </source>
</evidence>
<dbReference type="PANTHER" id="PTHR45875:SF1">
    <property type="entry name" value="METHYLTRANSFERASE N6AMT1"/>
    <property type="match status" value="1"/>
</dbReference>
<accession>A0A8J5XPI5</accession>
<dbReference type="CDD" id="cd02440">
    <property type="entry name" value="AdoMet_MTases"/>
    <property type="match status" value="1"/>
</dbReference>
<dbReference type="PROSITE" id="PS00092">
    <property type="entry name" value="N6_MTASE"/>
    <property type="match status" value="1"/>
</dbReference>
<name>A0A8J5XPI5_DIALT</name>
<comment type="similarity">
    <text evidence="2">Belongs to the eukaryotic/archaeal PrmC-related family.</text>
</comment>
<dbReference type="EMBL" id="JAGTXO010000010">
    <property type="protein sequence ID" value="KAG8465630.1"/>
    <property type="molecule type" value="Genomic_DNA"/>
</dbReference>
<keyword evidence="9" id="KW-1185">Reference proteome</keyword>
<dbReference type="InterPro" id="IPR002052">
    <property type="entry name" value="DNA_methylase_N6_adenine_CS"/>
</dbReference>
<evidence type="ECO:0000313" key="8">
    <source>
        <dbReference type="EMBL" id="KAG8465630.1"/>
    </source>
</evidence>
<reference evidence="8" key="1">
    <citation type="submission" date="2021-05" db="EMBL/GenBank/DDBJ databases">
        <title>The genome of the haptophyte Pavlova lutheri (Diacronema luteri, Pavlovales) - a model for lipid biosynthesis in eukaryotic algae.</title>
        <authorList>
            <person name="Hulatt C.J."/>
            <person name="Posewitz M.C."/>
        </authorList>
    </citation>
    <scope>NUCLEOTIDE SEQUENCE</scope>
    <source>
        <strain evidence="8">NIVA-4/92</strain>
    </source>
</reference>
<dbReference type="GO" id="GO:0032259">
    <property type="term" value="P:methylation"/>
    <property type="evidence" value="ECO:0007669"/>
    <property type="project" value="UniProtKB-KW"/>
</dbReference>
<evidence type="ECO:0000313" key="9">
    <source>
        <dbReference type="Proteomes" id="UP000751190"/>
    </source>
</evidence>
<organism evidence="8 9">
    <name type="scientific">Diacronema lutheri</name>
    <name type="common">Unicellular marine alga</name>
    <name type="synonym">Monochrysis lutheri</name>
    <dbReference type="NCBI Taxonomy" id="2081491"/>
    <lineage>
        <taxon>Eukaryota</taxon>
        <taxon>Haptista</taxon>
        <taxon>Haptophyta</taxon>
        <taxon>Pavlovophyceae</taxon>
        <taxon>Pavlovales</taxon>
        <taxon>Pavlovaceae</taxon>
        <taxon>Diacronema</taxon>
    </lineage>
</organism>
<dbReference type="PANTHER" id="PTHR45875">
    <property type="entry name" value="METHYLTRANSFERASE N6AMT1"/>
    <property type="match status" value="1"/>
</dbReference>
<evidence type="ECO:0000256" key="2">
    <source>
        <dbReference type="ARBA" id="ARBA00006149"/>
    </source>
</evidence>
<keyword evidence="3" id="KW-0489">Methyltransferase</keyword>